<evidence type="ECO:0000313" key="8">
    <source>
        <dbReference type="Proteomes" id="UP000241762"/>
    </source>
</evidence>
<dbReference type="CDD" id="cd02573">
    <property type="entry name" value="PseudoU_synth_EcTruB"/>
    <property type="match status" value="1"/>
</dbReference>
<evidence type="ECO:0000313" key="7">
    <source>
        <dbReference type="EMBL" id="AVP87755.1"/>
    </source>
</evidence>
<reference evidence="7 8" key="1">
    <citation type="submission" date="2018-03" db="EMBL/GenBank/DDBJ databases">
        <title>A gene transfer event suggests a long-term partnership between eustigmatophyte algae and a novel lineage of endosymbiotic bacteria.</title>
        <authorList>
            <person name="Yurchenko T."/>
            <person name="Sevcikova T."/>
            <person name="Pribyl P."/>
            <person name="El Karkouri K."/>
            <person name="Klimes V."/>
            <person name="Amaral R."/>
            <person name="Zbrankova V."/>
            <person name="Kim E."/>
            <person name="Raoult D."/>
            <person name="Santos L.M.A."/>
            <person name="Elias M."/>
        </authorList>
    </citation>
    <scope>NUCLEOTIDE SEQUENCE [LARGE SCALE GENOMIC DNA]</scope>
    <source>
        <strain evidence="7">CCALA 838</strain>
    </source>
</reference>
<gene>
    <name evidence="5" type="primary">truB</name>
    <name evidence="7" type="ORF">phytr_8230</name>
</gene>
<dbReference type="SUPFAM" id="SSF55120">
    <property type="entry name" value="Pseudouridine synthase"/>
    <property type="match status" value="1"/>
</dbReference>
<dbReference type="PANTHER" id="PTHR13767:SF2">
    <property type="entry name" value="PSEUDOURIDYLATE SYNTHASE TRUB1"/>
    <property type="match status" value="1"/>
</dbReference>
<dbReference type="KEGG" id="ptc:phytr_8230"/>
<feature type="domain" description="Pseudouridine synthase II N-terminal" evidence="6">
    <location>
        <begin position="39"/>
        <end position="183"/>
    </location>
</feature>
<sequence>MFLKKMLDGWLNIDKPLGVSSAYVVRRVKKLLLEGGVKVKVGHCGTLDPAASGVLPIAIDEATKLSNYVTGSKKTYIFTIQFGAKTDTADKEGEVIETTSNFPATRDVLEKVASKFIGKYMQRIPTYSAAKLKGKPFYLLARQGLEVPERSKLVEIFDLKLIDCDLDKRAATYEVECSKGSYVRTLAEDISSSLQTLGFVIELKRIKVLHLAIKDSIPFSALEQKDALSKIKFLETESLISHIPSISVTLQEARNVLQGKQLYLNMPDLDLLWLAYNRRIVSIGQIKNGIYHIFCNFNLINKNVDNS</sequence>
<feature type="active site" description="Nucleophile" evidence="5">
    <location>
        <position position="48"/>
    </location>
</feature>
<evidence type="ECO:0000259" key="6">
    <source>
        <dbReference type="Pfam" id="PF01509"/>
    </source>
</evidence>
<evidence type="ECO:0000256" key="1">
    <source>
        <dbReference type="ARBA" id="ARBA00000385"/>
    </source>
</evidence>
<dbReference type="Gene3D" id="3.30.2350.10">
    <property type="entry name" value="Pseudouridine synthase"/>
    <property type="match status" value="1"/>
</dbReference>
<evidence type="ECO:0000256" key="5">
    <source>
        <dbReference type="HAMAP-Rule" id="MF_01080"/>
    </source>
</evidence>
<protein>
    <recommendedName>
        <fullName evidence="5">tRNA pseudouridine synthase B</fullName>
        <ecNumber evidence="5">5.4.99.25</ecNumber>
    </recommendedName>
    <alternativeName>
        <fullName evidence="5">tRNA pseudouridine(55) synthase</fullName>
        <shortName evidence="5">Psi55 synthase</shortName>
    </alternativeName>
    <alternativeName>
        <fullName evidence="5">tRNA pseudouridylate synthase</fullName>
    </alternativeName>
    <alternativeName>
        <fullName evidence="5">tRNA-uridine isomerase</fullName>
    </alternativeName>
</protein>
<dbReference type="InterPro" id="IPR014780">
    <property type="entry name" value="tRNA_psdUridine_synth_TruB"/>
</dbReference>
<dbReference type="GO" id="GO:1990481">
    <property type="term" value="P:mRNA pseudouridine synthesis"/>
    <property type="evidence" value="ECO:0007669"/>
    <property type="project" value="TreeGrafter"/>
</dbReference>
<dbReference type="EC" id="5.4.99.25" evidence="5"/>
<evidence type="ECO:0000256" key="2">
    <source>
        <dbReference type="ARBA" id="ARBA00005642"/>
    </source>
</evidence>
<dbReference type="Pfam" id="PF01509">
    <property type="entry name" value="TruB_N"/>
    <property type="match status" value="1"/>
</dbReference>
<dbReference type="RefSeq" id="WP_158706856.1">
    <property type="nucleotide sequence ID" value="NZ_CP027845.1"/>
</dbReference>
<proteinExistence type="inferred from homology"/>
<keyword evidence="3 5" id="KW-0819">tRNA processing</keyword>
<dbReference type="OrthoDB" id="9802309at2"/>
<dbReference type="PANTHER" id="PTHR13767">
    <property type="entry name" value="TRNA-PSEUDOURIDINE SYNTHASE"/>
    <property type="match status" value="1"/>
</dbReference>
<dbReference type="AlphaFoldDB" id="A0A2P1P928"/>
<dbReference type="GO" id="GO:0160148">
    <property type="term" value="F:tRNA pseudouridine(55) synthase activity"/>
    <property type="evidence" value="ECO:0007669"/>
    <property type="project" value="UniProtKB-EC"/>
</dbReference>
<accession>A0A2P1P928</accession>
<dbReference type="NCBIfam" id="TIGR00431">
    <property type="entry name" value="TruB"/>
    <property type="match status" value="1"/>
</dbReference>
<organism evidence="7 8">
    <name type="scientific">Candidatus Phycorickettsia trachydisci</name>
    <dbReference type="NCBI Taxonomy" id="2115978"/>
    <lineage>
        <taxon>Bacteria</taxon>
        <taxon>Pseudomonadati</taxon>
        <taxon>Pseudomonadota</taxon>
        <taxon>Alphaproteobacteria</taxon>
        <taxon>Rickettsiales</taxon>
        <taxon>Rickettsiaceae</taxon>
        <taxon>Candidatus Phycorickettsia</taxon>
    </lineage>
</organism>
<keyword evidence="8" id="KW-1185">Reference proteome</keyword>
<dbReference type="Proteomes" id="UP000241762">
    <property type="component" value="Chromosome"/>
</dbReference>
<name>A0A2P1P928_9RICK</name>
<dbReference type="GO" id="GO:0031119">
    <property type="term" value="P:tRNA pseudouridine synthesis"/>
    <property type="evidence" value="ECO:0007669"/>
    <property type="project" value="UniProtKB-UniRule"/>
</dbReference>
<comment type="similarity">
    <text evidence="2 5">Belongs to the pseudouridine synthase TruB family. Type 1 subfamily.</text>
</comment>
<dbReference type="InterPro" id="IPR002501">
    <property type="entry name" value="PsdUridine_synth_N"/>
</dbReference>
<comment type="function">
    <text evidence="5">Responsible for synthesis of pseudouridine from uracil-55 in the psi GC loop of transfer RNAs.</text>
</comment>
<dbReference type="HAMAP" id="MF_01080">
    <property type="entry name" value="TruB_bact"/>
    <property type="match status" value="1"/>
</dbReference>
<comment type="catalytic activity">
    <reaction evidence="1 5">
        <text>uridine(55) in tRNA = pseudouridine(55) in tRNA</text>
        <dbReference type="Rhea" id="RHEA:42532"/>
        <dbReference type="Rhea" id="RHEA-COMP:10101"/>
        <dbReference type="Rhea" id="RHEA-COMP:10102"/>
        <dbReference type="ChEBI" id="CHEBI:65314"/>
        <dbReference type="ChEBI" id="CHEBI:65315"/>
        <dbReference type="EC" id="5.4.99.25"/>
    </reaction>
</comment>
<dbReference type="InterPro" id="IPR020103">
    <property type="entry name" value="PsdUridine_synth_cat_dom_sf"/>
</dbReference>
<keyword evidence="4 5" id="KW-0413">Isomerase</keyword>
<evidence type="ECO:0000256" key="3">
    <source>
        <dbReference type="ARBA" id="ARBA00022694"/>
    </source>
</evidence>
<dbReference type="GO" id="GO:0003723">
    <property type="term" value="F:RNA binding"/>
    <property type="evidence" value="ECO:0007669"/>
    <property type="project" value="InterPro"/>
</dbReference>
<evidence type="ECO:0000256" key="4">
    <source>
        <dbReference type="ARBA" id="ARBA00023235"/>
    </source>
</evidence>
<dbReference type="EMBL" id="CP027845">
    <property type="protein sequence ID" value="AVP87755.1"/>
    <property type="molecule type" value="Genomic_DNA"/>
</dbReference>